<dbReference type="EMBL" id="JAAGWQ010000064">
    <property type="protein sequence ID" value="KAF5671749.1"/>
    <property type="molecule type" value="Genomic_DNA"/>
</dbReference>
<keyword evidence="2" id="KW-1185">Reference proteome</keyword>
<evidence type="ECO:0000313" key="2">
    <source>
        <dbReference type="Proteomes" id="UP000567885"/>
    </source>
</evidence>
<accession>A0A8H5WVN2</accession>
<dbReference type="Proteomes" id="UP000567885">
    <property type="component" value="Unassembled WGS sequence"/>
</dbReference>
<dbReference type="AlphaFoldDB" id="A0A8H5WVN2"/>
<gene>
    <name evidence="1" type="ORF">FHETE_3962</name>
</gene>
<dbReference type="OrthoDB" id="5002989at2759"/>
<organism evidence="1 2">
    <name type="scientific">Fusarium heterosporum</name>
    <dbReference type="NCBI Taxonomy" id="42747"/>
    <lineage>
        <taxon>Eukaryota</taxon>
        <taxon>Fungi</taxon>
        <taxon>Dikarya</taxon>
        <taxon>Ascomycota</taxon>
        <taxon>Pezizomycotina</taxon>
        <taxon>Sordariomycetes</taxon>
        <taxon>Hypocreomycetidae</taxon>
        <taxon>Hypocreales</taxon>
        <taxon>Nectriaceae</taxon>
        <taxon>Fusarium</taxon>
        <taxon>Fusarium heterosporum species complex</taxon>
    </lineage>
</organism>
<name>A0A8H5WVN2_FUSHE</name>
<proteinExistence type="predicted"/>
<evidence type="ECO:0000313" key="1">
    <source>
        <dbReference type="EMBL" id="KAF5671749.1"/>
    </source>
</evidence>
<protein>
    <submittedName>
        <fullName evidence="1">Uncharacterized protein</fullName>
    </submittedName>
</protein>
<comment type="caution">
    <text evidence="1">The sequence shown here is derived from an EMBL/GenBank/DDBJ whole genome shotgun (WGS) entry which is preliminary data.</text>
</comment>
<sequence length="257" mass="29792">MYDLARAIDLTPFPTISDSLDLREQRPPNTHVSTEDGLTKGEKCALADLVSRFNEMSRPSRRLGWKSSRAFYAEVFNNWSSLQQDNPDPTIDDKIFEDTIVACGTLLSAQPRYDGILPFWRRKNSPVYLKLDFRPGHLALGLDCMDAKGEYLDPKWVRYCDSFDAGRALDRGIRNYDSRERKRVDKYNKGCLIATARRRIVQWVTKGSGCAPEVEAGDRFPEVEPLWLIQDQKMERRILYEEFQRRCEAMRDHSLMA</sequence>
<reference evidence="1 2" key="1">
    <citation type="submission" date="2020-05" db="EMBL/GenBank/DDBJ databases">
        <title>Identification and distribution of gene clusters putatively required for synthesis of sphingolipid metabolism inhibitors in phylogenetically diverse species of the filamentous fungus Fusarium.</title>
        <authorList>
            <person name="Kim H.-S."/>
            <person name="Busman M."/>
            <person name="Brown D.W."/>
            <person name="Divon H."/>
            <person name="Uhlig S."/>
            <person name="Proctor R.H."/>
        </authorList>
    </citation>
    <scope>NUCLEOTIDE SEQUENCE [LARGE SCALE GENOMIC DNA]</scope>
    <source>
        <strain evidence="1 2">NRRL 20693</strain>
    </source>
</reference>